<feature type="transmembrane region" description="Helical" evidence="9">
    <location>
        <begin position="204"/>
        <end position="224"/>
    </location>
</feature>
<keyword evidence="6 9" id="KW-1133">Transmembrane helix</keyword>
<comment type="similarity">
    <text evidence="3">Belongs to the CPA3 antiporters (TC 2.A.63) subunit D family.</text>
</comment>
<feature type="transmembrane region" description="Helical" evidence="9">
    <location>
        <begin position="372"/>
        <end position="390"/>
    </location>
</feature>
<dbReference type="PRINTS" id="PR01437">
    <property type="entry name" value="NUOXDRDTASE4"/>
</dbReference>
<feature type="transmembrane region" description="Helical" evidence="9">
    <location>
        <begin position="236"/>
        <end position="258"/>
    </location>
</feature>
<feature type="transmembrane region" description="Helical" evidence="9">
    <location>
        <begin position="468"/>
        <end position="488"/>
    </location>
</feature>
<sequence>MNHWIIAPVILPAMLAPLIGFVMRHDISLARAASVTGTIFLAAISVGLLILATSGETHVYKLGDWEAPYGIVLVLDRLSALMVFLTSLLALIVLIHAIATGWDNRGRHFHALFQFQLMGICGAFLTGDVFNLFVFFEVLLIASYGLMIHSGGKARLQAGLQYVVINLAGSTLFLFALGTLYATTGTLNIAHLAVRLAEIPVEDAALVRVATMLLMIVFAVKAALFPVQFWLPGTYANAPAPVAALFAIMTKVGAYAILRVHTLAFGPEIAATEGVAGSWLFPAAIVTIAIGAVGVLGARRLMPLIAFSVVGSMGTLMIAISAFTPEATTAALYYLVHSTFAAAALFLIADLVVTRREVDGLAAMPVTQQNGLFAALFFAAAIGMAGMPPLSGFLGKLFVLDVMRDPAELPWAWTAILAGSLFTIVGFARAGSVLFWKSTATPAAVLAGDEVAAPMPPAARPMELAPSMAALALLVLLSLLAGPAAGYLERTSAQLFDRAGYVGAVLGTDLEG</sequence>
<evidence type="ECO:0000313" key="12">
    <source>
        <dbReference type="Proteomes" id="UP000649829"/>
    </source>
</evidence>
<protein>
    <submittedName>
        <fullName evidence="11">Monovalent cation/H+ antiporter subunit D</fullName>
    </submittedName>
</protein>
<reference evidence="11" key="2">
    <citation type="submission" date="2020-09" db="EMBL/GenBank/DDBJ databases">
        <authorList>
            <person name="Sun Q."/>
            <person name="Zhou Y."/>
        </authorList>
    </citation>
    <scope>NUCLEOTIDE SEQUENCE</scope>
    <source>
        <strain evidence="11">CGMCC 1.6293</strain>
    </source>
</reference>
<dbReference type="NCBIfam" id="NF009309">
    <property type="entry name" value="PRK12666.1"/>
    <property type="match status" value="1"/>
</dbReference>
<proteinExistence type="inferred from homology"/>
<feature type="transmembrane region" description="Helical" evidence="9">
    <location>
        <begin position="162"/>
        <end position="184"/>
    </location>
</feature>
<dbReference type="GO" id="GO:0005886">
    <property type="term" value="C:plasma membrane"/>
    <property type="evidence" value="ECO:0007669"/>
    <property type="project" value="UniProtKB-SubCell"/>
</dbReference>
<evidence type="ECO:0000256" key="4">
    <source>
        <dbReference type="ARBA" id="ARBA00022475"/>
    </source>
</evidence>
<dbReference type="Pfam" id="PF00361">
    <property type="entry name" value="Proton_antipo_M"/>
    <property type="match status" value="1"/>
</dbReference>
<keyword evidence="7 9" id="KW-0472">Membrane</keyword>
<dbReference type="InterPro" id="IPR001750">
    <property type="entry name" value="ND/Mrp_TM"/>
</dbReference>
<dbReference type="AlphaFoldDB" id="A0A917SMP6"/>
<dbReference type="PANTHER" id="PTHR42703:SF1">
    <property type="entry name" value="NA(+)_H(+) ANTIPORTER SUBUNIT D1"/>
    <property type="match status" value="1"/>
</dbReference>
<dbReference type="GO" id="GO:0042773">
    <property type="term" value="P:ATP synthesis coupled electron transport"/>
    <property type="evidence" value="ECO:0007669"/>
    <property type="project" value="InterPro"/>
</dbReference>
<keyword evidence="4" id="KW-1003">Cell membrane</keyword>
<feature type="transmembrane region" description="Helical" evidence="9">
    <location>
        <begin position="132"/>
        <end position="150"/>
    </location>
</feature>
<dbReference type="InterPro" id="IPR050586">
    <property type="entry name" value="CPA3_Na-H_Antiporter_D"/>
</dbReference>
<dbReference type="PANTHER" id="PTHR42703">
    <property type="entry name" value="NADH DEHYDROGENASE"/>
    <property type="match status" value="1"/>
</dbReference>
<feature type="transmembrane region" description="Helical" evidence="9">
    <location>
        <begin position="278"/>
        <end position="297"/>
    </location>
</feature>
<feature type="transmembrane region" description="Helical" evidence="9">
    <location>
        <begin position="6"/>
        <end position="23"/>
    </location>
</feature>
<evidence type="ECO:0000256" key="7">
    <source>
        <dbReference type="ARBA" id="ARBA00023136"/>
    </source>
</evidence>
<dbReference type="GO" id="GO:0008137">
    <property type="term" value="F:NADH dehydrogenase (ubiquinone) activity"/>
    <property type="evidence" value="ECO:0007669"/>
    <property type="project" value="InterPro"/>
</dbReference>
<evidence type="ECO:0000256" key="9">
    <source>
        <dbReference type="SAM" id="Phobius"/>
    </source>
</evidence>
<evidence type="ECO:0000256" key="3">
    <source>
        <dbReference type="ARBA" id="ARBA00005346"/>
    </source>
</evidence>
<comment type="caution">
    <text evidence="11">The sequence shown here is derived from an EMBL/GenBank/DDBJ whole genome shotgun (WGS) entry which is preliminary data.</text>
</comment>
<gene>
    <name evidence="11" type="primary">phaD</name>
    <name evidence="11" type="ORF">GCM10011534_09680</name>
</gene>
<name>A0A917SMP6_9RHOB</name>
<dbReference type="RefSeq" id="WP_028285863.1">
    <property type="nucleotide sequence ID" value="NZ_BMLF01000001.1"/>
</dbReference>
<feature type="transmembrane region" description="Helical" evidence="9">
    <location>
        <begin position="330"/>
        <end position="352"/>
    </location>
</feature>
<feature type="transmembrane region" description="Helical" evidence="9">
    <location>
        <begin position="410"/>
        <end position="428"/>
    </location>
</feature>
<evidence type="ECO:0000256" key="8">
    <source>
        <dbReference type="RuleBase" id="RU000320"/>
    </source>
</evidence>
<evidence type="ECO:0000256" key="2">
    <source>
        <dbReference type="ARBA" id="ARBA00004651"/>
    </source>
</evidence>
<evidence type="ECO:0000313" key="11">
    <source>
        <dbReference type="EMBL" id="GGL89620.1"/>
    </source>
</evidence>
<evidence type="ECO:0000256" key="5">
    <source>
        <dbReference type="ARBA" id="ARBA00022692"/>
    </source>
</evidence>
<reference evidence="11" key="1">
    <citation type="journal article" date="2014" name="Int. J. Syst. Evol. Microbiol.">
        <title>Complete genome sequence of Corynebacterium casei LMG S-19264T (=DSM 44701T), isolated from a smear-ripened cheese.</title>
        <authorList>
            <consortium name="US DOE Joint Genome Institute (JGI-PGF)"/>
            <person name="Walter F."/>
            <person name="Albersmeier A."/>
            <person name="Kalinowski J."/>
            <person name="Ruckert C."/>
        </authorList>
    </citation>
    <scope>NUCLEOTIDE SEQUENCE</scope>
    <source>
        <strain evidence="11">CGMCC 1.6293</strain>
    </source>
</reference>
<evidence type="ECO:0000256" key="6">
    <source>
        <dbReference type="ARBA" id="ARBA00022989"/>
    </source>
</evidence>
<feature type="transmembrane region" description="Helical" evidence="9">
    <location>
        <begin position="109"/>
        <end position="126"/>
    </location>
</feature>
<accession>A0A917SMP6</accession>
<feature type="transmembrane region" description="Helical" evidence="9">
    <location>
        <begin position="74"/>
        <end position="97"/>
    </location>
</feature>
<dbReference type="InterPro" id="IPR003918">
    <property type="entry name" value="NADH_UbQ_OxRdtase"/>
</dbReference>
<feature type="transmembrane region" description="Helical" evidence="9">
    <location>
        <begin position="304"/>
        <end position="324"/>
    </location>
</feature>
<comment type="subcellular location">
    <subcellularLocation>
        <location evidence="2">Cell membrane</location>
        <topology evidence="2">Multi-pass membrane protein</topology>
    </subcellularLocation>
    <subcellularLocation>
        <location evidence="8">Membrane</location>
        <topology evidence="8">Multi-pass membrane protein</topology>
    </subcellularLocation>
</comment>
<evidence type="ECO:0000256" key="1">
    <source>
        <dbReference type="ARBA" id="ARBA00002378"/>
    </source>
</evidence>
<dbReference type="EMBL" id="BMLF01000001">
    <property type="protein sequence ID" value="GGL89620.1"/>
    <property type="molecule type" value="Genomic_DNA"/>
</dbReference>
<keyword evidence="12" id="KW-1185">Reference proteome</keyword>
<organism evidence="11 12">
    <name type="scientific">Pseudooceanicola nanhaiensis</name>
    <dbReference type="NCBI Taxonomy" id="375761"/>
    <lineage>
        <taxon>Bacteria</taxon>
        <taxon>Pseudomonadati</taxon>
        <taxon>Pseudomonadota</taxon>
        <taxon>Alphaproteobacteria</taxon>
        <taxon>Rhodobacterales</taxon>
        <taxon>Paracoccaceae</taxon>
        <taxon>Pseudooceanicola</taxon>
    </lineage>
</organism>
<keyword evidence="5 8" id="KW-0812">Transmembrane</keyword>
<feature type="transmembrane region" description="Helical" evidence="9">
    <location>
        <begin position="35"/>
        <end position="54"/>
    </location>
</feature>
<dbReference type="Proteomes" id="UP000649829">
    <property type="component" value="Unassembled WGS sequence"/>
</dbReference>
<evidence type="ECO:0000259" key="10">
    <source>
        <dbReference type="Pfam" id="PF00361"/>
    </source>
</evidence>
<feature type="domain" description="NADH:quinone oxidoreductase/Mrp antiporter transmembrane" evidence="10">
    <location>
        <begin position="127"/>
        <end position="422"/>
    </location>
</feature>
<comment type="function">
    <text evidence="1">NDH-1 shuttles electrons from NADH, via FMN and iron-sulfur (Fe-S) centers, to quinones in the respiratory chain. The immediate electron acceptor for the enzyme in this species is believed to be ubiquinone. Couples the redox reaction to proton translocation (for every two electrons transferred, four hydrogen ions are translocated across the cytoplasmic membrane), and thus conserves the redox energy in a proton gradient.</text>
</comment>